<protein>
    <recommendedName>
        <fullName evidence="3">AIG1-type G domain-containing protein</fullName>
    </recommendedName>
</protein>
<dbReference type="InterPro" id="IPR027417">
    <property type="entry name" value="P-loop_NTPase"/>
</dbReference>
<evidence type="ECO:0000313" key="1">
    <source>
        <dbReference type="EMBL" id="GFO20870.1"/>
    </source>
</evidence>
<evidence type="ECO:0008006" key="3">
    <source>
        <dbReference type="Google" id="ProtNLM"/>
    </source>
</evidence>
<name>A0AAV4BN62_9GAST</name>
<comment type="caution">
    <text evidence="1">The sequence shown here is derived from an EMBL/GenBank/DDBJ whole genome shotgun (WGS) entry which is preliminary data.</text>
</comment>
<dbReference type="Proteomes" id="UP000735302">
    <property type="component" value="Unassembled WGS sequence"/>
</dbReference>
<organism evidence="1 2">
    <name type="scientific">Plakobranchus ocellatus</name>
    <dbReference type="NCBI Taxonomy" id="259542"/>
    <lineage>
        <taxon>Eukaryota</taxon>
        <taxon>Metazoa</taxon>
        <taxon>Spiralia</taxon>
        <taxon>Lophotrochozoa</taxon>
        <taxon>Mollusca</taxon>
        <taxon>Gastropoda</taxon>
        <taxon>Heterobranchia</taxon>
        <taxon>Euthyneura</taxon>
        <taxon>Panpulmonata</taxon>
        <taxon>Sacoglossa</taxon>
        <taxon>Placobranchoidea</taxon>
        <taxon>Plakobranchidae</taxon>
        <taxon>Plakobranchus</taxon>
    </lineage>
</organism>
<reference evidence="1 2" key="1">
    <citation type="journal article" date="2021" name="Elife">
        <title>Chloroplast acquisition without the gene transfer in kleptoplastic sea slugs, Plakobranchus ocellatus.</title>
        <authorList>
            <person name="Maeda T."/>
            <person name="Takahashi S."/>
            <person name="Yoshida T."/>
            <person name="Shimamura S."/>
            <person name="Takaki Y."/>
            <person name="Nagai Y."/>
            <person name="Toyoda A."/>
            <person name="Suzuki Y."/>
            <person name="Arimoto A."/>
            <person name="Ishii H."/>
            <person name="Satoh N."/>
            <person name="Nishiyama T."/>
            <person name="Hasebe M."/>
            <person name="Maruyama T."/>
            <person name="Minagawa J."/>
            <person name="Obokata J."/>
            <person name="Shigenobu S."/>
        </authorList>
    </citation>
    <scope>NUCLEOTIDE SEQUENCE [LARGE SCALE GENOMIC DNA]</scope>
</reference>
<dbReference type="AlphaFoldDB" id="A0AAV4BN62"/>
<evidence type="ECO:0000313" key="2">
    <source>
        <dbReference type="Proteomes" id="UP000735302"/>
    </source>
</evidence>
<dbReference type="EMBL" id="BLXT01005208">
    <property type="protein sequence ID" value="GFO20870.1"/>
    <property type="molecule type" value="Genomic_DNA"/>
</dbReference>
<proteinExistence type="predicted"/>
<gene>
    <name evidence="1" type="ORF">PoB_004737500</name>
</gene>
<keyword evidence="2" id="KW-1185">Reference proteome</keyword>
<sequence>MIVQETGLSLDAFQMFQNVIKDNLGSAHVFLIVCRYGERFTEEDRAAISNLRKNIWPKGFEGTYGIVVLTCGDVKKLLETNLRFLCLLLFEIKYLLTLDNALLITSSSLT</sequence>
<dbReference type="Gene3D" id="3.40.50.300">
    <property type="entry name" value="P-loop containing nucleotide triphosphate hydrolases"/>
    <property type="match status" value="1"/>
</dbReference>
<accession>A0AAV4BN62</accession>